<gene>
    <name evidence="3" type="ORF">FY036_19805</name>
</gene>
<dbReference type="Gene3D" id="3.30.750.140">
    <property type="match status" value="1"/>
</dbReference>
<feature type="compositionally biased region" description="Gly residues" evidence="1">
    <location>
        <begin position="436"/>
        <end position="452"/>
    </location>
</feature>
<dbReference type="InterPro" id="IPR038610">
    <property type="entry name" value="FliK-like_C_sf"/>
</dbReference>
<protein>
    <recommendedName>
        <fullName evidence="2">Flagellar hook-length control protein-like C-terminal domain-containing protein</fullName>
    </recommendedName>
</protein>
<dbReference type="CDD" id="cd17470">
    <property type="entry name" value="T3SS_Flik_C"/>
    <property type="match status" value="1"/>
</dbReference>
<dbReference type="Proteomes" id="UP000323258">
    <property type="component" value="Unassembled WGS sequence"/>
</dbReference>
<feature type="compositionally biased region" description="Polar residues" evidence="1">
    <location>
        <begin position="173"/>
        <end position="184"/>
    </location>
</feature>
<reference evidence="3 4" key="1">
    <citation type="submission" date="2019-08" db="EMBL/GenBank/DDBJ databases">
        <authorList>
            <person name="Seo Y.L."/>
        </authorList>
    </citation>
    <scope>NUCLEOTIDE SEQUENCE [LARGE SCALE GENOMIC DNA]</scope>
    <source>
        <strain evidence="3 4">MaA-C15</strain>
    </source>
</reference>
<dbReference type="RefSeq" id="WP_148916491.1">
    <property type="nucleotide sequence ID" value="NZ_VSZS01000067.1"/>
</dbReference>
<feature type="compositionally biased region" description="Polar residues" evidence="1">
    <location>
        <begin position="215"/>
        <end position="224"/>
    </location>
</feature>
<organism evidence="3 4">
    <name type="scientific">Neoaquamicrobium microcysteis</name>
    <dbReference type="NCBI Taxonomy" id="2682781"/>
    <lineage>
        <taxon>Bacteria</taxon>
        <taxon>Pseudomonadati</taxon>
        <taxon>Pseudomonadota</taxon>
        <taxon>Alphaproteobacteria</taxon>
        <taxon>Hyphomicrobiales</taxon>
        <taxon>Phyllobacteriaceae</taxon>
        <taxon>Neoaquamicrobium</taxon>
    </lineage>
</organism>
<comment type="caution">
    <text evidence="3">The sequence shown here is derived from an EMBL/GenBank/DDBJ whole genome shotgun (WGS) entry which is preliminary data.</text>
</comment>
<evidence type="ECO:0000313" key="4">
    <source>
        <dbReference type="Proteomes" id="UP000323258"/>
    </source>
</evidence>
<feature type="compositionally biased region" description="Low complexity" evidence="1">
    <location>
        <begin position="188"/>
        <end position="200"/>
    </location>
</feature>
<reference evidence="3 4" key="2">
    <citation type="submission" date="2019-09" db="EMBL/GenBank/DDBJ databases">
        <title>Mesorhizobium sp. MaA-C15 isolated from Microcystis aeruginosa.</title>
        <authorList>
            <person name="Jeong S.E."/>
            <person name="Jin H.M."/>
            <person name="Jeon C.O."/>
        </authorList>
    </citation>
    <scope>NUCLEOTIDE SEQUENCE [LARGE SCALE GENOMIC DNA]</scope>
    <source>
        <strain evidence="3 4">MaA-C15</strain>
    </source>
</reference>
<evidence type="ECO:0000256" key="1">
    <source>
        <dbReference type="SAM" id="MobiDB-lite"/>
    </source>
</evidence>
<feature type="region of interest" description="Disordered" evidence="1">
    <location>
        <begin position="1"/>
        <end position="240"/>
    </location>
</feature>
<dbReference type="OrthoDB" id="8117459at2"/>
<evidence type="ECO:0000313" key="3">
    <source>
        <dbReference type="EMBL" id="TYR30133.1"/>
    </source>
</evidence>
<feature type="region of interest" description="Disordered" evidence="1">
    <location>
        <begin position="400"/>
        <end position="466"/>
    </location>
</feature>
<accession>A0A5D4GQA6</accession>
<evidence type="ECO:0000259" key="2">
    <source>
        <dbReference type="Pfam" id="PF02120"/>
    </source>
</evidence>
<dbReference type="EMBL" id="VSZS01000067">
    <property type="protein sequence ID" value="TYR30133.1"/>
    <property type="molecule type" value="Genomic_DNA"/>
</dbReference>
<sequence>MMPNVAMGNAVSGTHAKSGERGGKNADAADQRFAEALDKGADKRKPADAREGEKPAGATWRTAPYASPMAMPPRAEVDALDDGTTDALPADAEGLPAVAPMPDDEPSSEVGSDEPKKVTGDDPIALIDALTAPPSKPWPASVSGPATASNEAPEAAAKQAVPSDVIENRPANPVTSTLTPSNPSVFVAASATTAAPARPAGEQPSARRADPKSPAQPQFSTARNAPQPDAEAAPKPSSTQADLMQLVRPGEAVSARSDARSRSFQAMPDALSSRVNVVSFNATPASAPPVAMPLLGATAAGLVSAIEGDGAWRAMAREAAVTTQQNGAPPHAASNSLRIQLNPAELGMVTARLVTSGTQLTVELQVESAEARQKLTTDSDSIVKALRAIGYDIEKVTIQQGPQNNLSNQQQGQGMAAGRDQLHSDQQQGDRNARGRGNGAAGNGNEGTGHGMGETAAERSGGGIYI</sequence>
<dbReference type="InterPro" id="IPR021136">
    <property type="entry name" value="Flagellar_hook_control-like_C"/>
</dbReference>
<dbReference type="AlphaFoldDB" id="A0A5D4GQA6"/>
<feature type="domain" description="Flagellar hook-length control protein-like C-terminal" evidence="2">
    <location>
        <begin position="329"/>
        <end position="405"/>
    </location>
</feature>
<proteinExistence type="predicted"/>
<feature type="compositionally biased region" description="Low complexity" evidence="1">
    <location>
        <begin position="146"/>
        <end position="160"/>
    </location>
</feature>
<feature type="compositionally biased region" description="Low complexity" evidence="1">
    <location>
        <begin position="400"/>
        <end position="414"/>
    </location>
</feature>
<keyword evidence="4" id="KW-1185">Reference proteome</keyword>
<dbReference type="Pfam" id="PF02120">
    <property type="entry name" value="Flg_hook"/>
    <property type="match status" value="1"/>
</dbReference>
<feature type="compositionally biased region" description="Basic and acidic residues" evidence="1">
    <location>
        <begin position="17"/>
        <end position="54"/>
    </location>
</feature>
<name>A0A5D4GQA6_9HYPH</name>